<keyword evidence="2" id="KW-0472">Membrane</keyword>
<feature type="compositionally biased region" description="Low complexity" evidence="1">
    <location>
        <begin position="185"/>
        <end position="220"/>
    </location>
</feature>
<dbReference type="EMBL" id="ML996191">
    <property type="protein sequence ID" value="KAF2731662.1"/>
    <property type="molecule type" value="Genomic_DNA"/>
</dbReference>
<organism evidence="3 4">
    <name type="scientific">Polyplosphaeria fusca</name>
    <dbReference type="NCBI Taxonomy" id="682080"/>
    <lineage>
        <taxon>Eukaryota</taxon>
        <taxon>Fungi</taxon>
        <taxon>Dikarya</taxon>
        <taxon>Ascomycota</taxon>
        <taxon>Pezizomycotina</taxon>
        <taxon>Dothideomycetes</taxon>
        <taxon>Pleosporomycetidae</taxon>
        <taxon>Pleosporales</taxon>
        <taxon>Tetraplosphaeriaceae</taxon>
        <taxon>Polyplosphaeria</taxon>
    </lineage>
</organism>
<keyword evidence="2" id="KW-1133">Transmembrane helix</keyword>
<reference evidence="3" key="1">
    <citation type="journal article" date="2020" name="Stud. Mycol.">
        <title>101 Dothideomycetes genomes: a test case for predicting lifestyles and emergence of pathogens.</title>
        <authorList>
            <person name="Haridas S."/>
            <person name="Albert R."/>
            <person name="Binder M."/>
            <person name="Bloem J."/>
            <person name="Labutti K."/>
            <person name="Salamov A."/>
            <person name="Andreopoulos B."/>
            <person name="Baker S."/>
            <person name="Barry K."/>
            <person name="Bills G."/>
            <person name="Bluhm B."/>
            <person name="Cannon C."/>
            <person name="Castanera R."/>
            <person name="Culley D."/>
            <person name="Daum C."/>
            <person name="Ezra D."/>
            <person name="Gonzalez J."/>
            <person name="Henrissat B."/>
            <person name="Kuo A."/>
            <person name="Liang C."/>
            <person name="Lipzen A."/>
            <person name="Lutzoni F."/>
            <person name="Magnuson J."/>
            <person name="Mondo S."/>
            <person name="Nolan M."/>
            <person name="Ohm R."/>
            <person name="Pangilinan J."/>
            <person name="Park H.-J."/>
            <person name="Ramirez L."/>
            <person name="Alfaro M."/>
            <person name="Sun H."/>
            <person name="Tritt A."/>
            <person name="Yoshinaga Y."/>
            <person name="Zwiers L.-H."/>
            <person name="Turgeon B."/>
            <person name="Goodwin S."/>
            <person name="Spatafora J."/>
            <person name="Crous P."/>
            <person name="Grigoriev I."/>
        </authorList>
    </citation>
    <scope>NUCLEOTIDE SEQUENCE</scope>
    <source>
        <strain evidence="3">CBS 125425</strain>
    </source>
</reference>
<sequence length="403" mass="43683">MQPDLFCICWKCFISFTMRSSYAIRFPILAASYLSLVSAAITADPTITQAPNVPLELLRKQNNNRFMGWLSYRGTWSSVQCEYGGTLYQNGEYWGCCTTAAASCNRPIGCLSGSLVYTFTSGTISRATYGCTDIYTDSTDRSFTVCNTGYLYENTQDTSPETNLFCGVSSLNWSYYRVLPEVSSETSSFSSSSSPRSTSASSTSSPATTSATPTPTAASSQEKSKAWIAGAVVGPIGGLALVGAIFWFCFVRRKKRASPPPPPPVAQQPPHSNTPTYFTGSPQSPSSQPYGSPQAQQQGDFVPCGVTKHESWQGSQSPNQPASPYGPLSSSPPPQQQQWQPMQQPSSPQMMGTHTPYQQPYGVGTGMPAQQNAEAPRIETHTPSPRPFSNDMYAGNMQHQPPR</sequence>
<keyword evidence="4" id="KW-1185">Reference proteome</keyword>
<evidence type="ECO:0000256" key="1">
    <source>
        <dbReference type="SAM" id="MobiDB-lite"/>
    </source>
</evidence>
<feature type="compositionally biased region" description="Low complexity" evidence="1">
    <location>
        <begin position="336"/>
        <end position="349"/>
    </location>
</feature>
<feature type="transmembrane region" description="Helical" evidence="2">
    <location>
        <begin position="226"/>
        <end position="250"/>
    </location>
</feature>
<accession>A0A9P4QV73</accession>
<evidence type="ECO:0000313" key="3">
    <source>
        <dbReference type="EMBL" id="KAF2731662.1"/>
    </source>
</evidence>
<feature type="region of interest" description="Disordered" evidence="1">
    <location>
        <begin position="185"/>
        <end position="222"/>
    </location>
</feature>
<comment type="caution">
    <text evidence="3">The sequence shown here is derived from an EMBL/GenBank/DDBJ whole genome shotgun (WGS) entry which is preliminary data.</text>
</comment>
<evidence type="ECO:0000256" key="2">
    <source>
        <dbReference type="SAM" id="Phobius"/>
    </source>
</evidence>
<name>A0A9P4QV73_9PLEO</name>
<proteinExistence type="predicted"/>
<dbReference type="AlphaFoldDB" id="A0A9P4QV73"/>
<dbReference type="OrthoDB" id="3557178at2759"/>
<gene>
    <name evidence="3" type="ORF">EJ04DRAFT_578958</name>
</gene>
<feature type="compositionally biased region" description="Pro residues" evidence="1">
    <location>
        <begin position="258"/>
        <end position="267"/>
    </location>
</feature>
<dbReference type="CDD" id="cd12087">
    <property type="entry name" value="TM_EGFR-like"/>
    <property type="match status" value="1"/>
</dbReference>
<dbReference type="Proteomes" id="UP000799444">
    <property type="component" value="Unassembled WGS sequence"/>
</dbReference>
<keyword evidence="2" id="KW-0812">Transmembrane</keyword>
<protein>
    <submittedName>
        <fullName evidence="3">Uncharacterized protein</fullName>
    </submittedName>
</protein>
<evidence type="ECO:0000313" key="4">
    <source>
        <dbReference type="Proteomes" id="UP000799444"/>
    </source>
</evidence>
<feature type="compositionally biased region" description="Low complexity" evidence="1">
    <location>
        <begin position="280"/>
        <end position="299"/>
    </location>
</feature>
<feature type="region of interest" description="Disordered" evidence="1">
    <location>
        <begin position="257"/>
        <end position="403"/>
    </location>
</feature>